<evidence type="ECO:0000256" key="2">
    <source>
        <dbReference type="ARBA" id="ARBA00022737"/>
    </source>
</evidence>
<dbReference type="RefSeq" id="WP_377713019.1">
    <property type="nucleotide sequence ID" value="NZ_JBHTJM010000002.1"/>
</dbReference>
<evidence type="ECO:0000256" key="1">
    <source>
        <dbReference type="ARBA" id="ARBA00022729"/>
    </source>
</evidence>
<name>A0ABW3HZA0_9FLAO</name>
<evidence type="ECO:0000313" key="6">
    <source>
        <dbReference type="Proteomes" id="UP001596997"/>
    </source>
</evidence>
<dbReference type="SUPFAM" id="SSF51004">
    <property type="entry name" value="C-terminal (heme d1) domain of cytochrome cd1-nitrite reductase"/>
    <property type="match status" value="1"/>
</dbReference>
<dbReference type="Proteomes" id="UP001596997">
    <property type="component" value="Unassembled WGS sequence"/>
</dbReference>
<evidence type="ECO:0000313" key="5">
    <source>
        <dbReference type="EMBL" id="MFD0962894.1"/>
    </source>
</evidence>
<proteinExistence type="predicted"/>
<protein>
    <submittedName>
        <fullName evidence="5">Calx-beta domain-containing protein</fullName>
    </submittedName>
</protein>
<dbReference type="PANTHER" id="PTHR47197">
    <property type="entry name" value="PROTEIN NIRF"/>
    <property type="match status" value="1"/>
</dbReference>
<accession>A0ABW3HZA0</accession>
<gene>
    <name evidence="5" type="ORF">ACFQ1O_02630</name>
</gene>
<evidence type="ECO:0000259" key="4">
    <source>
        <dbReference type="Pfam" id="PF03160"/>
    </source>
</evidence>
<feature type="domain" description="Calx-beta" evidence="4">
    <location>
        <begin position="34"/>
        <end position="136"/>
    </location>
</feature>
<keyword evidence="6" id="KW-1185">Reference proteome</keyword>
<sequence>MNKFLYLAVLLVLTFSCTDDEGVNFQPDNFFLGGNTSVNEADGTTEITFNLLSPVNNDVTINFELTGTAVSPDDYSVAGLSVVLPAGETSVSLVVNLVDDNLIEEQEDIVLTVTTISDPNIFVNQSDTLTITIIDDESIAYQSGVLIANKGGAGVGTVSYIKNDLSAVEQQIYSAVNGENIGNGLQSIAFHNDKAYLIVSGANKIIVVNRYSFFKEATIETGLNNPRYMTVSGDKAYVTNWNDPNVTDDDYVAVVDLATNSIDSNNDINVAEGPERILARSGKLYISHKGGINQNNKVSVIPTSDVTNITTIPVGDVPDEMVFDSANNIWVLCEGNPASSGSETGGKLVKINTTDDTMVTTIDFTNATDHPNTLSYYNGKLYYALNNSIYDMLETETTVSTTAILTTPAYTIAINNDKLYVSDVVDSVANGSINVYNLADNNASLGTLTVGVHPEAIYFN</sequence>
<dbReference type="PANTHER" id="PTHR47197:SF3">
    <property type="entry name" value="DIHYDRO-HEME D1 DEHYDROGENASE"/>
    <property type="match status" value="1"/>
</dbReference>
<dbReference type="PROSITE" id="PS51257">
    <property type="entry name" value="PROKAR_LIPOPROTEIN"/>
    <property type="match status" value="1"/>
</dbReference>
<dbReference type="InterPro" id="IPR011048">
    <property type="entry name" value="Haem_d1_sf"/>
</dbReference>
<dbReference type="Pfam" id="PF16819">
    <property type="entry name" value="DUF5074"/>
    <property type="match status" value="1"/>
</dbReference>
<comment type="caution">
    <text evidence="5">The sequence shown here is derived from an EMBL/GenBank/DDBJ whole genome shotgun (WGS) entry which is preliminary data.</text>
</comment>
<dbReference type="Gene3D" id="2.60.40.2030">
    <property type="match status" value="1"/>
</dbReference>
<dbReference type="SUPFAM" id="SSF141072">
    <property type="entry name" value="CalX-like"/>
    <property type="match status" value="1"/>
</dbReference>
<dbReference type="InterPro" id="IPR015943">
    <property type="entry name" value="WD40/YVTN_repeat-like_dom_sf"/>
</dbReference>
<dbReference type="InterPro" id="IPR031815">
    <property type="entry name" value="DUF5074"/>
</dbReference>
<keyword evidence="3" id="KW-0106">Calcium</keyword>
<keyword evidence="2" id="KW-0677">Repeat</keyword>
<keyword evidence="1" id="KW-0732">Signal</keyword>
<dbReference type="InterPro" id="IPR051200">
    <property type="entry name" value="Host-pathogen_enzymatic-act"/>
</dbReference>
<organism evidence="5 6">
    <name type="scientific">Pseudofulvibacter geojedonensis</name>
    <dbReference type="NCBI Taxonomy" id="1123758"/>
    <lineage>
        <taxon>Bacteria</taxon>
        <taxon>Pseudomonadati</taxon>
        <taxon>Bacteroidota</taxon>
        <taxon>Flavobacteriia</taxon>
        <taxon>Flavobacteriales</taxon>
        <taxon>Flavobacteriaceae</taxon>
        <taxon>Pseudofulvibacter</taxon>
    </lineage>
</organism>
<dbReference type="InterPro" id="IPR038081">
    <property type="entry name" value="CalX-like_sf"/>
</dbReference>
<evidence type="ECO:0000256" key="3">
    <source>
        <dbReference type="ARBA" id="ARBA00022837"/>
    </source>
</evidence>
<dbReference type="EMBL" id="JBHTJM010000002">
    <property type="protein sequence ID" value="MFD0962894.1"/>
    <property type="molecule type" value="Genomic_DNA"/>
</dbReference>
<dbReference type="InterPro" id="IPR003644">
    <property type="entry name" value="Calx_beta"/>
</dbReference>
<reference evidence="6" key="1">
    <citation type="journal article" date="2019" name="Int. J. Syst. Evol. Microbiol.">
        <title>The Global Catalogue of Microorganisms (GCM) 10K type strain sequencing project: providing services to taxonomists for standard genome sequencing and annotation.</title>
        <authorList>
            <consortium name="The Broad Institute Genomics Platform"/>
            <consortium name="The Broad Institute Genome Sequencing Center for Infectious Disease"/>
            <person name="Wu L."/>
            <person name="Ma J."/>
        </authorList>
    </citation>
    <scope>NUCLEOTIDE SEQUENCE [LARGE SCALE GENOMIC DNA]</scope>
    <source>
        <strain evidence="6">CCUG 62114</strain>
    </source>
</reference>
<dbReference type="Gene3D" id="2.130.10.10">
    <property type="entry name" value="YVTN repeat-like/Quinoprotein amine dehydrogenase"/>
    <property type="match status" value="1"/>
</dbReference>
<dbReference type="Pfam" id="PF03160">
    <property type="entry name" value="Calx-beta"/>
    <property type="match status" value="1"/>
</dbReference>